<feature type="region of interest" description="Disordered" evidence="1">
    <location>
        <begin position="61"/>
        <end position="167"/>
    </location>
</feature>
<sequence>MEVVEGMMEQMKLSAAERKGIKVEAGGAVRAWESKPQAIGKVFAEKLRALLPDLGKAVDDAREDVEGQAQEEDGADVSGSEGKKKEAVGNSTVHPMPMDVVPAGAGAKEGDGDELSKEKSGRGGKYKRLARQRTAQKEAMKTVQFERKRHAEEADVEMVDGKKQKPPATLSTLYAEMEKYARSKADHKRKVELRKVMRQTESTQQGWNNQSYQNPRHQAPQLVLPVKARQEDEPQNPEPFMTPPQNNQSQTFEQPSHSGGWNNRRGRG</sequence>
<dbReference type="Proteomes" id="UP000275267">
    <property type="component" value="Unassembled WGS sequence"/>
</dbReference>
<accession>A0A3L6RWG1</accession>
<dbReference type="EMBL" id="PQIB02000007">
    <property type="protein sequence ID" value="RLN09327.1"/>
    <property type="molecule type" value="Genomic_DNA"/>
</dbReference>
<feature type="compositionally biased region" description="Basic and acidic residues" evidence="1">
    <location>
        <begin position="108"/>
        <end position="121"/>
    </location>
</feature>
<reference evidence="3" key="1">
    <citation type="journal article" date="2019" name="Nat. Commun.">
        <title>The genome of broomcorn millet.</title>
        <authorList>
            <person name="Zou C."/>
            <person name="Miki D."/>
            <person name="Li D."/>
            <person name="Tang Q."/>
            <person name="Xiao L."/>
            <person name="Rajput S."/>
            <person name="Deng P."/>
            <person name="Jia W."/>
            <person name="Huang R."/>
            <person name="Zhang M."/>
            <person name="Sun Y."/>
            <person name="Hu J."/>
            <person name="Fu X."/>
            <person name="Schnable P.S."/>
            <person name="Li F."/>
            <person name="Zhang H."/>
            <person name="Feng B."/>
            <person name="Zhu X."/>
            <person name="Liu R."/>
            <person name="Schnable J.C."/>
            <person name="Zhu J.-K."/>
            <person name="Zhang H."/>
        </authorList>
    </citation>
    <scope>NUCLEOTIDE SEQUENCE [LARGE SCALE GENOMIC DNA]</scope>
</reference>
<feature type="compositionally biased region" description="Polar residues" evidence="1">
    <location>
        <begin position="199"/>
        <end position="216"/>
    </location>
</feature>
<feature type="compositionally biased region" description="Polar residues" evidence="1">
    <location>
        <begin position="243"/>
        <end position="261"/>
    </location>
</feature>
<comment type="caution">
    <text evidence="2">The sequence shown here is derived from an EMBL/GenBank/DDBJ whole genome shotgun (WGS) entry which is preliminary data.</text>
</comment>
<keyword evidence="3" id="KW-1185">Reference proteome</keyword>
<feature type="compositionally biased region" description="Basic and acidic residues" evidence="1">
    <location>
        <begin position="135"/>
        <end position="163"/>
    </location>
</feature>
<organism evidence="2 3">
    <name type="scientific">Panicum miliaceum</name>
    <name type="common">Proso millet</name>
    <name type="synonym">Broomcorn millet</name>
    <dbReference type="NCBI Taxonomy" id="4540"/>
    <lineage>
        <taxon>Eukaryota</taxon>
        <taxon>Viridiplantae</taxon>
        <taxon>Streptophyta</taxon>
        <taxon>Embryophyta</taxon>
        <taxon>Tracheophyta</taxon>
        <taxon>Spermatophyta</taxon>
        <taxon>Magnoliopsida</taxon>
        <taxon>Liliopsida</taxon>
        <taxon>Poales</taxon>
        <taxon>Poaceae</taxon>
        <taxon>PACMAD clade</taxon>
        <taxon>Panicoideae</taxon>
        <taxon>Panicodae</taxon>
        <taxon>Paniceae</taxon>
        <taxon>Panicinae</taxon>
        <taxon>Panicum</taxon>
        <taxon>Panicum sect. Panicum</taxon>
    </lineage>
</organism>
<dbReference type="AlphaFoldDB" id="A0A3L6RWG1"/>
<evidence type="ECO:0000313" key="3">
    <source>
        <dbReference type="Proteomes" id="UP000275267"/>
    </source>
</evidence>
<feature type="region of interest" description="Disordered" evidence="1">
    <location>
        <begin position="198"/>
        <end position="268"/>
    </location>
</feature>
<evidence type="ECO:0000313" key="2">
    <source>
        <dbReference type="EMBL" id="RLN09327.1"/>
    </source>
</evidence>
<protein>
    <submittedName>
        <fullName evidence="2">Uncharacterized protein</fullName>
    </submittedName>
</protein>
<gene>
    <name evidence="2" type="ORF">C2845_PM11G05230</name>
</gene>
<evidence type="ECO:0000256" key="1">
    <source>
        <dbReference type="SAM" id="MobiDB-lite"/>
    </source>
</evidence>
<feature type="compositionally biased region" description="Basic residues" evidence="1">
    <location>
        <begin position="122"/>
        <end position="131"/>
    </location>
</feature>
<name>A0A3L6RWG1_PANMI</name>
<proteinExistence type="predicted"/>